<evidence type="ECO:0000259" key="9">
    <source>
        <dbReference type="SMART" id="SM00872"/>
    </source>
</evidence>
<dbReference type="InterPro" id="IPR011330">
    <property type="entry name" value="Glyco_hydro/deAcase_b/a-brl"/>
</dbReference>
<dbReference type="PANTHER" id="PTHR46017:SF1">
    <property type="entry name" value="ALPHA-MANNOSIDASE 2C1"/>
    <property type="match status" value="1"/>
</dbReference>
<dbReference type="InterPro" id="IPR054723">
    <property type="entry name" value="Ams1-like_N"/>
</dbReference>
<name>A0A0L0T142_ALLM3</name>
<dbReference type="Gene3D" id="1.20.1270.50">
    <property type="entry name" value="Glycoside hydrolase family 38, central domain"/>
    <property type="match status" value="1"/>
</dbReference>
<dbReference type="FunFam" id="2.70.98.30:FF:000001">
    <property type="entry name" value="alpha-mannosidase 2C1 isoform X2"/>
    <property type="match status" value="1"/>
</dbReference>
<comment type="similarity">
    <text evidence="2">Belongs to the glycosyl hydrolase 38 family.</text>
</comment>
<dbReference type="Proteomes" id="UP000054350">
    <property type="component" value="Unassembled WGS sequence"/>
</dbReference>
<dbReference type="Gene3D" id="2.70.98.30">
    <property type="entry name" value="Golgi alpha-mannosidase II, domain 4"/>
    <property type="match status" value="1"/>
</dbReference>
<reference evidence="11" key="2">
    <citation type="submission" date="2009-11" db="EMBL/GenBank/DDBJ databases">
        <title>The Genome Sequence of Allomyces macrogynus strain ATCC 38327.</title>
        <authorList>
            <consortium name="The Broad Institute Genome Sequencing Platform"/>
            <person name="Russ C."/>
            <person name="Cuomo C."/>
            <person name="Shea T."/>
            <person name="Young S.K."/>
            <person name="Zeng Q."/>
            <person name="Koehrsen M."/>
            <person name="Haas B."/>
            <person name="Borodovsky M."/>
            <person name="Guigo R."/>
            <person name="Alvarado L."/>
            <person name="Berlin A."/>
            <person name="Borenstein D."/>
            <person name="Chen Z."/>
            <person name="Engels R."/>
            <person name="Freedman E."/>
            <person name="Gellesch M."/>
            <person name="Goldberg J."/>
            <person name="Griggs A."/>
            <person name="Gujja S."/>
            <person name="Heiman D."/>
            <person name="Hepburn T."/>
            <person name="Howarth C."/>
            <person name="Jen D."/>
            <person name="Larson L."/>
            <person name="Lewis B."/>
            <person name="Mehta T."/>
            <person name="Park D."/>
            <person name="Pearson M."/>
            <person name="Roberts A."/>
            <person name="Saif S."/>
            <person name="Shenoy N."/>
            <person name="Sisk P."/>
            <person name="Stolte C."/>
            <person name="Sykes S."/>
            <person name="Walk T."/>
            <person name="White J."/>
            <person name="Yandava C."/>
            <person name="Burger G."/>
            <person name="Gray M.W."/>
            <person name="Holland P.W.H."/>
            <person name="King N."/>
            <person name="Lang F.B.F."/>
            <person name="Roger A.J."/>
            <person name="Ruiz-Trillo I."/>
            <person name="Lander E."/>
            <person name="Nusbaum C."/>
        </authorList>
    </citation>
    <scope>NUCLEOTIDE SEQUENCE [LARGE SCALE GENOMIC DNA]</scope>
    <source>
        <strain evidence="11">ATCC 38327</strain>
    </source>
</reference>
<reference evidence="10 11" key="1">
    <citation type="submission" date="2009-11" db="EMBL/GenBank/DDBJ databases">
        <title>Annotation of Allomyces macrogynus ATCC 38327.</title>
        <authorList>
            <consortium name="The Broad Institute Genome Sequencing Platform"/>
            <person name="Russ C."/>
            <person name="Cuomo C."/>
            <person name="Burger G."/>
            <person name="Gray M.W."/>
            <person name="Holland P.W.H."/>
            <person name="King N."/>
            <person name="Lang F.B.F."/>
            <person name="Roger A.J."/>
            <person name="Ruiz-Trillo I."/>
            <person name="Young S.K."/>
            <person name="Zeng Q."/>
            <person name="Gargeya S."/>
            <person name="Fitzgerald M."/>
            <person name="Haas B."/>
            <person name="Abouelleil A."/>
            <person name="Alvarado L."/>
            <person name="Arachchi H.M."/>
            <person name="Berlin A."/>
            <person name="Chapman S.B."/>
            <person name="Gearin G."/>
            <person name="Goldberg J."/>
            <person name="Griggs A."/>
            <person name="Gujja S."/>
            <person name="Hansen M."/>
            <person name="Heiman D."/>
            <person name="Howarth C."/>
            <person name="Larimer J."/>
            <person name="Lui A."/>
            <person name="MacDonald P.J.P."/>
            <person name="McCowen C."/>
            <person name="Montmayeur A."/>
            <person name="Murphy C."/>
            <person name="Neiman D."/>
            <person name="Pearson M."/>
            <person name="Priest M."/>
            <person name="Roberts A."/>
            <person name="Saif S."/>
            <person name="Shea T."/>
            <person name="Sisk P."/>
            <person name="Stolte C."/>
            <person name="Sykes S."/>
            <person name="Wortman J."/>
            <person name="Nusbaum C."/>
            <person name="Birren B."/>
        </authorList>
    </citation>
    <scope>NUCLEOTIDE SEQUENCE [LARGE SCALE GENOMIC DNA]</scope>
    <source>
        <strain evidence="10 11">ATCC 38327</strain>
    </source>
</reference>
<evidence type="ECO:0000313" key="11">
    <source>
        <dbReference type="Proteomes" id="UP000054350"/>
    </source>
</evidence>
<dbReference type="Pfam" id="PF01074">
    <property type="entry name" value="Glyco_hydro_38N"/>
    <property type="match status" value="1"/>
</dbReference>
<keyword evidence="6" id="KW-0326">Glycosidase</keyword>
<dbReference type="GO" id="GO:0046872">
    <property type="term" value="F:metal ion binding"/>
    <property type="evidence" value="ECO:0007669"/>
    <property type="project" value="UniProtKB-KW"/>
</dbReference>
<dbReference type="EMBL" id="GG745356">
    <property type="protein sequence ID" value="KNE68314.1"/>
    <property type="molecule type" value="Genomic_DNA"/>
</dbReference>
<feature type="domain" description="Glycoside hydrolase family 38 central" evidence="9">
    <location>
        <begin position="679"/>
        <end position="760"/>
    </location>
</feature>
<dbReference type="Gene3D" id="3.20.110.10">
    <property type="entry name" value="Glycoside hydrolase 38, N terminal domain"/>
    <property type="match status" value="1"/>
</dbReference>
<evidence type="ECO:0000256" key="7">
    <source>
        <dbReference type="ARBA" id="ARBA00054985"/>
    </source>
</evidence>
<dbReference type="OMA" id="GQYWDAW"/>
<dbReference type="SMART" id="SM00872">
    <property type="entry name" value="Alpha-mann_mid"/>
    <property type="match status" value="1"/>
</dbReference>
<dbReference type="GO" id="GO:0000329">
    <property type="term" value="C:fungal-type vacuole membrane"/>
    <property type="evidence" value="ECO:0007669"/>
    <property type="project" value="TreeGrafter"/>
</dbReference>
<comment type="catalytic activity">
    <reaction evidence="1">
        <text>Hydrolysis of terminal, non-reducing alpha-D-mannose residues in alpha-D-mannosides.</text>
        <dbReference type="EC" id="3.2.1.24"/>
    </reaction>
</comment>
<dbReference type="FunFam" id="3.20.110.10:FF:000002">
    <property type="entry name" value="alpha-mannosidase 2C1 isoform X1"/>
    <property type="match status" value="1"/>
</dbReference>
<dbReference type="InterPro" id="IPR041147">
    <property type="entry name" value="GH38_C"/>
</dbReference>
<dbReference type="GO" id="GO:0004559">
    <property type="term" value="F:alpha-mannosidase activity"/>
    <property type="evidence" value="ECO:0007669"/>
    <property type="project" value="UniProtKB-EC"/>
</dbReference>
<dbReference type="SUPFAM" id="SSF88688">
    <property type="entry name" value="Families 57/38 glycoside transferase middle domain"/>
    <property type="match status" value="1"/>
</dbReference>
<dbReference type="InterPro" id="IPR000602">
    <property type="entry name" value="Glyco_hydro_38_N"/>
</dbReference>
<dbReference type="InterPro" id="IPR028995">
    <property type="entry name" value="Glyco_hydro_57/38_cen_sf"/>
</dbReference>
<dbReference type="GO" id="GO:0030246">
    <property type="term" value="F:carbohydrate binding"/>
    <property type="evidence" value="ECO:0007669"/>
    <property type="project" value="InterPro"/>
</dbReference>
<dbReference type="InterPro" id="IPR027291">
    <property type="entry name" value="Glyco_hydro_38_N_sf"/>
</dbReference>
<dbReference type="PANTHER" id="PTHR46017">
    <property type="entry name" value="ALPHA-MANNOSIDASE 2C1"/>
    <property type="match status" value="1"/>
</dbReference>
<sequence>MRPTIRHATAETRVRNRGGGRAPTMLRALNLGVTRRSNPWPELSHTWCSHERCDASQGQRRRYRPSLVLVPCPFSLYPLANRIVNECRGTNLSRPHDDRRPSSTPIFIALDHDASVCSFHHHQPIEPIMQVKMSGDAPSSAAAPAAAPAAGQFFKAPRGIYLDRFNRFTSTDMFQDVNLFGQMYGDRASGPDALDLAVLSVPDGKRISFEEAVKGEFKPTRAGERFGPSWSTHWFKVKCTIPASWKGESVVFVFNAESAEGQIYSPTGELIHGLSGGGWGDTNRRTDYIIARPANGGEVVEFYVEMACNGLFGNGEGGMIAPPSENRYYTLQEAHIAVWNEKAQQLRMDWHIIRDMARELDPTKNIRSQQALYTANQIMDAWYTGQGFDACLAIAREFLAVPAEPTAVNVTSVGHCHIDTAWLWPYDETKRKVARSWSTQIYFMDEYPEYRFVASQAQQFTWLKEQHPALFEKLQTKVASGQFLPIGGSWVEMDGNLPSGESFVRQFLYGQRFFVDHFAKRSKIMFVPDTFGYSAQLPQIARLAGTPYFFTQKLSWNNINKFPHTTFVWESPDGTGLLTHFCPADTYTGQATVGEVVKHVTNHKDLATTTSALYLFGNGDGGGGPTRDMLDRHRRMGAPTGTAGLGAILNPGDPTEFYREVAQSSLAKLARWRGELYFELHRGVMTTHALVKRRNRQCEALMRNVEFVWAVSVATGKCKPGKYPREGIDRCWQKVLLNQFHDVLPGSSIGAVYVDAHRIYEEVLDEAGKLLESGVDVLVGVPVDTERDAWVAVNGLSHARTEIVEVPVRDGVQATQVARGGETALCVAQVDAMGVVHVDPAANVDLPPLSARQDGDYVVLENDYVRYTFNARGQVVEGYDKRADRVFVDAKKPANTFAMFSDVPLFWDAWDVEFYHFGMRTEATNGTCTLSETGPLRVSVAITVHVSSTSTLTQTASLTPYSPNLVFDTSVSWHESHQLLKVEFPLEIVSDVANYEVPYAVIQRPTHANTSWDLARFEVCAHKFADLSEYGYGVAILSDAKYGFSCRGSTLSMSILRAPKSPDKDCDIGDYHRFRYAIAPHVGRLAERTVLDAAAFNSPLVLRPVPRDLATHPSNFLSVSPAHVLLDAVKLAEPGSAGTETDLIIRLYESLGGHAPKTRIEFGPAWRVWSAAAVTLLEDAPAPDDPDELAVGGAPVMPAVEVVEGGRAIKVAMKPFQIVTLRVVVEPVA</sequence>
<proteinExistence type="inferred from homology"/>
<evidence type="ECO:0000256" key="1">
    <source>
        <dbReference type="ARBA" id="ARBA00000365"/>
    </source>
</evidence>
<keyword evidence="4" id="KW-0479">Metal-binding</keyword>
<dbReference type="InterPro" id="IPR011013">
    <property type="entry name" value="Gal_mutarotase_sf_dom"/>
</dbReference>
<dbReference type="Pfam" id="PF22907">
    <property type="entry name" value="Ams1-like_1st"/>
    <property type="match status" value="1"/>
</dbReference>
<dbReference type="GO" id="GO:0006013">
    <property type="term" value="P:mannose metabolic process"/>
    <property type="evidence" value="ECO:0007669"/>
    <property type="project" value="InterPro"/>
</dbReference>
<dbReference type="EC" id="3.2.1.24" evidence="3"/>
<gene>
    <name evidence="10" type="ORF">AMAG_12978</name>
</gene>
<dbReference type="SUPFAM" id="SSF74650">
    <property type="entry name" value="Galactose mutarotase-like"/>
    <property type="match status" value="1"/>
</dbReference>
<evidence type="ECO:0000256" key="4">
    <source>
        <dbReference type="ARBA" id="ARBA00022723"/>
    </source>
</evidence>
<keyword evidence="11" id="KW-1185">Reference proteome</keyword>
<keyword evidence="5" id="KW-0378">Hydrolase</keyword>
<comment type="function">
    <text evidence="7">Degrades free oligosaccharides in the vacuole.</text>
</comment>
<evidence type="ECO:0000256" key="6">
    <source>
        <dbReference type="ARBA" id="ARBA00023295"/>
    </source>
</evidence>
<dbReference type="GO" id="GO:0009313">
    <property type="term" value="P:oligosaccharide catabolic process"/>
    <property type="evidence" value="ECO:0007669"/>
    <property type="project" value="TreeGrafter"/>
</dbReference>
<protein>
    <recommendedName>
        <fullName evidence="8">Alpha-mannosidase</fullName>
        <ecNumber evidence="3">3.2.1.24</ecNumber>
    </recommendedName>
</protein>
<dbReference type="AlphaFoldDB" id="A0A0L0T142"/>
<dbReference type="SUPFAM" id="SSF88713">
    <property type="entry name" value="Glycoside hydrolase/deacetylase"/>
    <property type="match status" value="1"/>
</dbReference>
<dbReference type="InterPro" id="IPR015341">
    <property type="entry name" value="Glyco_hydro_38_cen"/>
</dbReference>
<dbReference type="OrthoDB" id="10261055at2759"/>
<evidence type="ECO:0000313" key="10">
    <source>
        <dbReference type="EMBL" id="KNE68314.1"/>
    </source>
</evidence>
<dbReference type="InterPro" id="IPR011682">
    <property type="entry name" value="Glyco_hydro_38_C"/>
</dbReference>
<dbReference type="Pfam" id="PF17677">
    <property type="entry name" value="Glyco_hydro38C2"/>
    <property type="match status" value="1"/>
</dbReference>
<evidence type="ECO:0000256" key="5">
    <source>
        <dbReference type="ARBA" id="ARBA00022801"/>
    </source>
</evidence>
<evidence type="ECO:0000256" key="3">
    <source>
        <dbReference type="ARBA" id="ARBA00012752"/>
    </source>
</evidence>
<dbReference type="Pfam" id="PF07748">
    <property type="entry name" value="Glyco_hydro_38C"/>
    <property type="match status" value="1"/>
</dbReference>
<dbReference type="STRING" id="578462.A0A0L0T142"/>
<organism evidence="10 11">
    <name type="scientific">Allomyces macrogynus (strain ATCC 38327)</name>
    <name type="common">Allomyces javanicus var. macrogynus</name>
    <dbReference type="NCBI Taxonomy" id="578462"/>
    <lineage>
        <taxon>Eukaryota</taxon>
        <taxon>Fungi</taxon>
        <taxon>Fungi incertae sedis</taxon>
        <taxon>Blastocladiomycota</taxon>
        <taxon>Blastocladiomycetes</taxon>
        <taxon>Blastocladiales</taxon>
        <taxon>Blastocladiaceae</taxon>
        <taxon>Allomyces</taxon>
    </lineage>
</organism>
<dbReference type="Pfam" id="PF09261">
    <property type="entry name" value="Alpha-mann_mid"/>
    <property type="match status" value="1"/>
</dbReference>
<dbReference type="eggNOG" id="KOG4342">
    <property type="taxonomic scope" value="Eukaryota"/>
</dbReference>
<accession>A0A0L0T142</accession>
<evidence type="ECO:0000256" key="2">
    <source>
        <dbReference type="ARBA" id="ARBA00009792"/>
    </source>
</evidence>
<dbReference type="VEuPathDB" id="FungiDB:AMAG_12978"/>
<dbReference type="InterPro" id="IPR037094">
    <property type="entry name" value="Glyco_hydro_38_cen_sf"/>
</dbReference>
<dbReference type="FunFam" id="1.20.1270.50:FF:000004">
    <property type="entry name" value="alpha-mannosidase 2C1 isoform X1"/>
    <property type="match status" value="1"/>
</dbReference>
<evidence type="ECO:0000256" key="8">
    <source>
        <dbReference type="ARBA" id="ARBA00071615"/>
    </source>
</evidence>